<feature type="region of interest" description="Disordered" evidence="1">
    <location>
        <begin position="565"/>
        <end position="629"/>
    </location>
</feature>
<dbReference type="CDD" id="cd18439">
    <property type="entry name" value="BRCT_BRC1_like_rpt6"/>
    <property type="match status" value="1"/>
</dbReference>
<reference evidence="3 4" key="1">
    <citation type="journal article" date="2011" name="J. Gen. Appl. Microbiol.">
        <title>Draft genome sequencing of the enigmatic yeast Saitoella complicata.</title>
        <authorList>
            <person name="Nishida H."/>
            <person name="Hamamoto M."/>
            <person name="Sugiyama J."/>
        </authorList>
    </citation>
    <scope>NUCLEOTIDE SEQUENCE [LARGE SCALE GENOMIC DNA]</scope>
    <source>
        <strain evidence="3 4">NRRL Y-17804</strain>
    </source>
</reference>
<dbReference type="Gene3D" id="3.40.50.10190">
    <property type="entry name" value="BRCT domain"/>
    <property type="match status" value="5"/>
</dbReference>
<feature type="region of interest" description="Disordered" evidence="1">
    <location>
        <begin position="456"/>
        <end position="545"/>
    </location>
</feature>
<evidence type="ECO:0000259" key="2">
    <source>
        <dbReference type="PROSITE" id="PS50172"/>
    </source>
</evidence>
<sequence>MATNEPSPLIFEDVVFYICQPSIDEARTAELRQKLLSNGAREAPHMPDGIDLGKLTHIVTGDIDFKEFRECEARGVEVVTPKWVETSVQRSKQLNPQCYSPDPRMIFSGLLVTCSELPPGDRDAIYGGIKALGGEYTDKLLRTTTHIVALSTNNEKCRQAMARPGLGIKIVLPHWFDDCLKLRRRIGEGPYLFGGDGEVPEICKGANLPDGSLPPVPPAEASAEGKYTHADPSRLPSEPPQPTSPFLSGRKFFLAKDWEVAPHLRQSLQQTISNAGGVPVDQLANADVYVGQWREGDDFVDASKRDLVVGNLIWLYWMLAHTQWISPRVHLLHYPKVKGGLPHMRNMVITVSNYTGNTRTYLEQLVLASGAKFTKSMRQNENTHLITASPTGSKYEHARSWGLVVVNHLWLEETYAKWCPMSPTESRFTALPEGRNLMEVVYKTPIDGEALRQFWESEDEEESDEEEEPTTTKPSKPILAPHTSGLSSALPSDGLKDRDLTSPATAHTPTPRPRTTKLPQETPTSRGRLAHLSSEPPSSGKRKAADVAIARLHSVIMPDVVAYEKEKRRKTSSIVEPPLPLRPRSSTPAEEQPPAKKSKKTKQAVVAEASKKAAGNGTGRARSVSTTARPSSGIRVMVTGYKDWDDVKVDELTELGIDFVSTAPDCTHLAAPGILRTEKFMSAIPYAPIIISTEWLEVCLADRKIVDVDEYVLQDKKMETQYKCKLADTLARARKNQRTLFKGYIVHLTTGIKGGVEPSTRIIEANGGKVEIGVPSARQLATKEEGVERVIVSIEKDRKQWDKLVKAARAKGEDPKVYSTEWILTSVLRQELAGDDDFVIKV</sequence>
<dbReference type="OMA" id="SWLYHLI"/>
<dbReference type="Pfam" id="PF16589">
    <property type="entry name" value="BRCT_2"/>
    <property type="match status" value="2"/>
</dbReference>
<dbReference type="Pfam" id="PF12738">
    <property type="entry name" value="PTCB-BRCT"/>
    <property type="match status" value="1"/>
</dbReference>
<dbReference type="Pfam" id="PF16770">
    <property type="entry name" value="RTT107_BRCT_5"/>
    <property type="match status" value="1"/>
</dbReference>
<keyword evidence="4" id="KW-1185">Reference proteome</keyword>
<comment type="caution">
    <text evidence="3">The sequence shown here is derived from an EMBL/GenBank/DDBJ whole genome shotgun (WGS) entry which is preliminary data.</text>
</comment>
<dbReference type="PANTHER" id="PTHR47667">
    <property type="entry name" value="REGULATOR OF TY1 TRANSPOSITION PROTEIN 107"/>
    <property type="match status" value="1"/>
</dbReference>
<organism evidence="3 4">
    <name type="scientific">Saitoella complicata (strain BCRC 22490 / CBS 7301 / JCM 7358 / NBRC 10748 / NRRL Y-17804)</name>
    <dbReference type="NCBI Taxonomy" id="698492"/>
    <lineage>
        <taxon>Eukaryota</taxon>
        <taxon>Fungi</taxon>
        <taxon>Dikarya</taxon>
        <taxon>Ascomycota</taxon>
        <taxon>Taphrinomycotina</taxon>
        <taxon>Taphrinomycotina incertae sedis</taxon>
        <taxon>Saitoella</taxon>
    </lineage>
</organism>
<reference evidence="3 4" key="3">
    <citation type="journal article" date="2015" name="Genome Announc.">
        <title>Draft Genome Sequence of the Archiascomycetous Yeast Saitoella complicata.</title>
        <authorList>
            <person name="Yamauchi K."/>
            <person name="Kondo S."/>
            <person name="Hamamoto M."/>
            <person name="Takahashi Y."/>
            <person name="Ogura Y."/>
            <person name="Hayashi T."/>
            <person name="Nishida H."/>
        </authorList>
    </citation>
    <scope>NUCLEOTIDE SEQUENCE [LARGE SCALE GENOMIC DNA]</scope>
    <source>
        <strain evidence="3 4">NRRL Y-17804</strain>
    </source>
</reference>
<dbReference type="PROSITE" id="PS50172">
    <property type="entry name" value="BRCT"/>
    <property type="match status" value="5"/>
</dbReference>
<dbReference type="STRING" id="698492.A0A0E9NS73"/>
<feature type="region of interest" description="Disordered" evidence="1">
    <location>
        <begin position="205"/>
        <end position="244"/>
    </location>
</feature>
<feature type="domain" description="BRCT" evidence="2">
    <location>
        <begin position="736"/>
        <end position="840"/>
    </location>
</feature>
<reference evidence="3 4" key="2">
    <citation type="journal article" date="2014" name="J. Gen. Appl. Microbiol.">
        <title>The early diverging ascomycetous budding yeast Saitoella complicata has three histone deacetylases belonging to the Clr6, Hos2, and Rpd3 lineages.</title>
        <authorList>
            <person name="Nishida H."/>
            <person name="Matsumoto T."/>
            <person name="Kondo S."/>
            <person name="Hamamoto M."/>
            <person name="Yoshikawa H."/>
        </authorList>
    </citation>
    <scope>NUCLEOTIDE SEQUENCE [LARGE SCALE GENOMIC DNA]</scope>
    <source>
        <strain evidence="3 4">NRRL Y-17804</strain>
    </source>
</reference>
<dbReference type="SMART" id="SM00292">
    <property type="entry name" value="BRCT"/>
    <property type="match status" value="5"/>
</dbReference>
<name>A0A0E9NS73_SAICN</name>
<dbReference type="EMBL" id="BACD03000081">
    <property type="protein sequence ID" value="GAO52704.1"/>
    <property type="molecule type" value="Genomic_DNA"/>
</dbReference>
<feature type="compositionally biased region" description="Acidic residues" evidence="1">
    <location>
        <begin position="456"/>
        <end position="469"/>
    </location>
</feature>
<dbReference type="GO" id="GO:0005634">
    <property type="term" value="C:nucleus"/>
    <property type="evidence" value="ECO:0007669"/>
    <property type="project" value="TreeGrafter"/>
</dbReference>
<dbReference type="InterPro" id="IPR001357">
    <property type="entry name" value="BRCT_dom"/>
</dbReference>
<dbReference type="GO" id="GO:0006302">
    <property type="term" value="P:double-strand break repair"/>
    <property type="evidence" value="ECO:0007669"/>
    <property type="project" value="TreeGrafter"/>
</dbReference>
<feature type="domain" description="BRCT" evidence="2">
    <location>
        <begin position="102"/>
        <end position="193"/>
    </location>
</feature>
<dbReference type="CDD" id="cd17743">
    <property type="entry name" value="BRCT_BRC1_like_rpt5"/>
    <property type="match status" value="1"/>
</dbReference>
<dbReference type="CDD" id="cd18436">
    <property type="entry name" value="BRCT_BRC1_like_rpt2"/>
    <property type="match status" value="1"/>
</dbReference>
<dbReference type="InterPro" id="IPR036420">
    <property type="entry name" value="BRCT_dom_sf"/>
</dbReference>
<dbReference type="GO" id="GO:0035361">
    <property type="term" value="C:Cul8-RING ubiquitin ligase complex"/>
    <property type="evidence" value="ECO:0007669"/>
    <property type="project" value="TreeGrafter"/>
</dbReference>
<evidence type="ECO:0000313" key="4">
    <source>
        <dbReference type="Proteomes" id="UP000033140"/>
    </source>
</evidence>
<protein>
    <recommendedName>
        <fullName evidence="2">BRCT domain-containing protein</fullName>
    </recommendedName>
</protein>
<dbReference type="GO" id="GO:1990683">
    <property type="term" value="P:DNA double-strand break attachment to nuclear envelope"/>
    <property type="evidence" value="ECO:0007669"/>
    <property type="project" value="TreeGrafter"/>
</dbReference>
<dbReference type="AlphaFoldDB" id="A0A0E9NS73"/>
<accession>A0A0E9NS73</accession>
<gene>
    <name evidence="3" type="ORF">G7K_6775-t1</name>
</gene>
<dbReference type="Pfam" id="PF00533">
    <property type="entry name" value="BRCT"/>
    <property type="match status" value="1"/>
</dbReference>
<feature type="domain" description="BRCT" evidence="2">
    <location>
        <begin position="344"/>
        <end position="417"/>
    </location>
</feature>
<evidence type="ECO:0000313" key="3">
    <source>
        <dbReference type="EMBL" id="GAO52704.1"/>
    </source>
</evidence>
<dbReference type="Proteomes" id="UP000033140">
    <property type="component" value="Unassembled WGS sequence"/>
</dbReference>
<proteinExistence type="predicted"/>
<feature type="domain" description="BRCT" evidence="2">
    <location>
        <begin position="626"/>
        <end position="713"/>
    </location>
</feature>
<dbReference type="PANTHER" id="PTHR47667:SF1">
    <property type="entry name" value="REGULATOR OF TY1 TRANSPOSITION PROTEIN 107"/>
    <property type="match status" value="1"/>
</dbReference>
<dbReference type="CDD" id="cd18437">
    <property type="entry name" value="BRCT_BRC1_like_rpt3"/>
    <property type="match status" value="1"/>
</dbReference>
<dbReference type="SUPFAM" id="SSF52113">
    <property type="entry name" value="BRCT domain"/>
    <property type="match status" value="5"/>
</dbReference>
<evidence type="ECO:0000256" key="1">
    <source>
        <dbReference type="SAM" id="MobiDB-lite"/>
    </source>
</evidence>
<dbReference type="InterPro" id="IPR053036">
    <property type="entry name" value="CellCycle_DNARepair_Reg"/>
</dbReference>
<feature type="domain" description="BRCT" evidence="2">
    <location>
        <begin position="6"/>
        <end position="101"/>
    </location>
</feature>